<feature type="compositionally biased region" description="Basic and acidic residues" evidence="1">
    <location>
        <begin position="1513"/>
        <end position="1522"/>
    </location>
</feature>
<feature type="compositionally biased region" description="Low complexity" evidence="1">
    <location>
        <begin position="310"/>
        <end position="319"/>
    </location>
</feature>
<feature type="compositionally biased region" description="Low complexity" evidence="1">
    <location>
        <begin position="518"/>
        <end position="545"/>
    </location>
</feature>
<keyword evidence="3" id="KW-1185">Reference proteome</keyword>
<evidence type="ECO:0000313" key="2">
    <source>
        <dbReference type="EMBL" id="KXS22466.1"/>
    </source>
</evidence>
<feature type="region of interest" description="Disordered" evidence="1">
    <location>
        <begin position="621"/>
        <end position="702"/>
    </location>
</feature>
<feature type="compositionally biased region" description="Acidic residues" evidence="1">
    <location>
        <begin position="1316"/>
        <end position="1326"/>
    </location>
</feature>
<feature type="compositionally biased region" description="Polar residues" evidence="1">
    <location>
        <begin position="1204"/>
        <end position="1217"/>
    </location>
</feature>
<feature type="compositionally biased region" description="Polar residues" evidence="1">
    <location>
        <begin position="764"/>
        <end position="785"/>
    </location>
</feature>
<dbReference type="OMA" id="HRPSHEH"/>
<feature type="compositionally biased region" description="Polar residues" evidence="1">
    <location>
        <begin position="650"/>
        <end position="659"/>
    </location>
</feature>
<feature type="compositionally biased region" description="Acidic residues" evidence="1">
    <location>
        <begin position="409"/>
        <end position="425"/>
    </location>
</feature>
<name>A0A139B0E4_GONPJ</name>
<feature type="compositionally biased region" description="Basic and acidic residues" evidence="1">
    <location>
        <begin position="1112"/>
        <end position="1121"/>
    </location>
</feature>
<feature type="compositionally biased region" description="Low complexity" evidence="1">
    <location>
        <begin position="220"/>
        <end position="230"/>
    </location>
</feature>
<feature type="region of interest" description="Disordered" evidence="1">
    <location>
        <begin position="211"/>
        <end position="362"/>
    </location>
</feature>
<dbReference type="EMBL" id="KQ965731">
    <property type="protein sequence ID" value="KXS22466.1"/>
    <property type="molecule type" value="Genomic_DNA"/>
</dbReference>
<feature type="compositionally biased region" description="Basic and acidic residues" evidence="1">
    <location>
        <begin position="815"/>
        <end position="833"/>
    </location>
</feature>
<dbReference type="Proteomes" id="UP000070544">
    <property type="component" value="Unassembled WGS sequence"/>
</dbReference>
<feature type="region of interest" description="Disordered" evidence="1">
    <location>
        <begin position="405"/>
        <end position="607"/>
    </location>
</feature>
<protein>
    <submittedName>
        <fullName evidence="2">Uncharacterized protein</fullName>
    </submittedName>
</protein>
<reference evidence="2 3" key="1">
    <citation type="journal article" date="2015" name="Genome Biol. Evol.">
        <title>Phylogenomic analyses indicate that early fungi evolved digesting cell walls of algal ancestors of land plants.</title>
        <authorList>
            <person name="Chang Y."/>
            <person name="Wang S."/>
            <person name="Sekimoto S."/>
            <person name="Aerts A.L."/>
            <person name="Choi C."/>
            <person name="Clum A."/>
            <person name="LaButti K.M."/>
            <person name="Lindquist E.A."/>
            <person name="Yee Ngan C."/>
            <person name="Ohm R.A."/>
            <person name="Salamov A.A."/>
            <person name="Grigoriev I.V."/>
            <person name="Spatafora J.W."/>
            <person name="Berbee M.L."/>
        </authorList>
    </citation>
    <scope>NUCLEOTIDE SEQUENCE [LARGE SCALE GENOMIC DNA]</scope>
    <source>
        <strain evidence="2 3">JEL478</strain>
    </source>
</reference>
<feature type="region of interest" description="Disordered" evidence="1">
    <location>
        <begin position="1178"/>
        <end position="1263"/>
    </location>
</feature>
<feature type="compositionally biased region" description="Pro residues" evidence="1">
    <location>
        <begin position="283"/>
        <end position="303"/>
    </location>
</feature>
<feature type="compositionally biased region" description="Low complexity" evidence="1">
    <location>
        <begin position="1084"/>
        <end position="1097"/>
    </location>
</feature>
<feature type="compositionally biased region" description="Polar residues" evidence="1">
    <location>
        <begin position="24"/>
        <end position="34"/>
    </location>
</feature>
<sequence length="1576" mass="163886">MDGAGWRVGDGGDVGGSAEGGVTITVSHELTPTAQHERREDGSGQAMVAESAEGEARGGNGGGGSLAVGDLRSTKPTQGHGHGRSASRASALSVGSINSGSGGYFQSGVPVDPHEPIRGHTIVLGGEAANVERPPTTHLSANSAPPLATKLDALSSRLANLSSTLDSDIARSALFRQRVKLFSNEIEDWLRREAAQDWEAIQQDVARRMLDAGLGPPPSATSSAPFPSSTIPLPPNNVDHTSLPASVTLTASTPSTAVNSPARHSESHISLLSNSTTPQPVVSAPPSPPPAPPLATPVPPHPEPIFHSANTPTTDSLPPSSSPPLSPPTSPPPLPLSPSSPPQPLSRRLSNSSQLTHRTARTFRTFRTHRTYATLRSIPDFNVSAETILERLGRLEELGDWSWEVDGVSGDEADPDGPLSGDEDDPHPGWDSESEPSTPHPFSPAATDTTSVPEDGSATFPPGTPSPGESIPGAFPPTPDRQSAEVTGALSPVPFSDRRPSVRSARALPVPPTPIPPTDTSTKPELAASPTSATQPTSSPAITPSLAPPRPRTNRSRSVTRLLAVLGFVEEPPSDTSPPGHRKRPSRGAKGEKPVISDPVKAQGTDSLGRVVGAVAPWVAPPETETAAPPPPTTSTTAVAPSLVPAQVRDTPSPQSTMVDETPPLAHPFGPRPLGVRRASKSSRTSMSGRGLTGTQGIPQVPESAEALLEKLKELDGEWDMVAGGAAEEDLEQIKAATSDGYGADGYKTSANQSAKEGLRETSIDATVSNVSPVPTDPGDTSSVVPHTYPAFSLPLLSPRPPPTRPAPPVRRGSKKESVGLEVPGEKDKEGGRKTRSRSVTRLLAAFGLGAVDESNGGARRDSTSTRQGKSRPSSRASSPALRGSTTLNTPTPGGHPVSHLPSLVGETSGRTSTQETRDDKTNGGNPANPETTLSFAQLVDLRPFAAPSPVPNVEPGGGLSGPEQGNTMSGSEVQTPTQLNASPSSSSYTPNMGGSSIPLHPFTTQPPTTWILPPLHATAVPGTTTTSEDDFAAVVLAAALSADRASLRSVSPVAGFAGQYAGESRASQVQTPGRSAASPVPMSPTIPASPTSPSGGSFAGMLPSHLTTPPTRKDSLRNRLETNGSGGHAAASYRLSLVHRPSNASVRQTMYAQQMQGQGQVYNQDWGFASVVPPFSAPTDGLGNGQSQGDPLADGALNGNGGTERSASGGNLTRSNTVSTIATVSSGVTGSVSGSSSRPVGASSSPVPIVPRTPTRSVTGGSVAGTSLVSALKPTTPVSGDLVPPRSHSMTRLGSEYLFRIRAESEAGDSGSEMGESDVGEEEEGGREHEETRRGRRRSSRPRSGWWWGGGEKSEKGDGEKKGQQRDEIKVKEKEPKRGRLFWRRGRSRSGSREDKASRGRPSQDFGMVEPKKFGNKVPGVPVDEVPPTLPANTLDEEGRKSRMSRRSLSRKSNKSTKSNKSMGDGLLEPPRLDTSGASALGSEPRTRSQEQRWGVSRMVKAVASAVTGGGGRKDKPREGADKEEEEASTPTSSVPSVTNSSTMSAGADGARKGRQNVPSEATISMYRMPFYAGS</sequence>
<feature type="compositionally biased region" description="Low complexity" evidence="1">
    <location>
        <begin position="1218"/>
        <end position="1248"/>
    </location>
</feature>
<feature type="compositionally biased region" description="Basic residues" evidence="1">
    <location>
        <begin position="1380"/>
        <end position="1391"/>
    </location>
</feature>
<evidence type="ECO:0000313" key="3">
    <source>
        <dbReference type="Proteomes" id="UP000070544"/>
    </source>
</evidence>
<feature type="compositionally biased region" description="Polar residues" evidence="1">
    <location>
        <begin position="238"/>
        <end position="259"/>
    </location>
</feature>
<feature type="compositionally biased region" description="Polar residues" evidence="1">
    <location>
        <begin position="682"/>
        <end position="698"/>
    </location>
</feature>
<gene>
    <name evidence="2" type="ORF">M427DRAFT_173277</name>
</gene>
<feature type="region of interest" description="Disordered" evidence="1">
    <location>
        <begin position="1"/>
        <end position="91"/>
    </location>
</feature>
<dbReference type="STRING" id="1344416.A0A139B0E4"/>
<feature type="compositionally biased region" description="Pro residues" evidence="1">
    <location>
        <begin position="798"/>
        <end position="809"/>
    </location>
</feature>
<feature type="compositionally biased region" description="Basic and acidic residues" evidence="1">
    <location>
        <begin position="1353"/>
        <end position="1379"/>
    </location>
</feature>
<accession>A0A139B0E4</accession>
<feature type="compositionally biased region" description="Basic residues" evidence="1">
    <location>
        <begin position="1443"/>
        <end position="1456"/>
    </location>
</feature>
<feature type="region of interest" description="Disordered" evidence="1">
    <location>
        <begin position="739"/>
        <end position="1006"/>
    </location>
</feature>
<feature type="compositionally biased region" description="Low complexity" evidence="1">
    <location>
        <begin position="1530"/>
        <end position="1546"/>
    </location>
</feature>
<feature type="compositionally biased region" description="Pro residues" evidence="1">
    <location>
        <begin position="320"/>
        <end position="344"/>
    </location>
</feature>
<organism evidence="2 3">
    <name type="scientific">Gonapodya prolifera (strain JEL478)</name>
    <name type="common">Monoblepharis prolifera</name>
    <dbReference type="NCBI Taxonomy" id="1344416"/>
    <lineage>
        <taxon>Eukaryota</taxon>
        <taxon>Fungi</taxon>
        <taxon>Fungi incertae sedis</taxon>
        <taxon>Chytridiomycota</taxon>
        <taxon>Chytridiomycota incertae sedis</taxon>
        <taxon>Monoblepharidomycetes</taxon>
        <taxon>Monoblepharidales</taxon>
        <taxon>Gonapodyaceae</taxon>
        <taxon>Gonapodya</taxon>
    </lineage>
</organism>
<proteinExistence type="predicted"/>
<feature type="compositionally biased region" description="Low complexity" evidence="1">
    <location>
        <begin position="345"/>
        <end position="357"/>
    </location>
</feature>
<feature type="compositionally biased region" description="Gly residues" evidence="1">
    <location>
        <begin position="57"/>
        <end position="66"/>
    </location>
</feature>
<feature type="region of interest" description="Disordered" evidence="1">
    <location>
        <begin position="1306"/>
        <end position="1563"/>
    </location>
</feature>
<feature type="compositionally biased region" description="Gly residues" evidence="1">
    <location>
        <begin position="1"/>
        <end position="19"/>
    </location>
</feature>
<feature type="region of interest" description="Disordered" evidence="1">
    <location>
        <begin position="1063"/>
        <end position="1134"/>
    </location>
</feature>
<feature type="compositionally biased region" description="Polar residues" evidence="1">
    <location>
        <begin position="923"/>
        <end position="936"/>
    </location>
</feature>
<feature type="compositionally biased region" description="Low complexity" evidence="1">
    <location>
        <begin position="871"/>
        <end position="881"/>
    </location>
</feature>
<evidence type="ECO:0000256" key="1">
    <source>
        <dbReference type="SAM" id="MobiDB-lite"/>
    </source>
</evidence>
<feature type="compositionally biased region" description="Polar residues" evidence="1">
    <location>
        <begin position="964"/>
        <end position="995"/>
    </location>
</feature>